<dbReference type="AlphaFoldDB" id="A0A108U7A4"/>
<gene>
    <name evidence="2" type="ORF">AZ78_1420</name>
</gene>
<reference evidence="2 3" key="1">
    <citation type="journal article" date="2014" name="Genome Announc.">
        <title>Draft Genome Sequence of Lysobacter capsici AZ78, a Bacterium Antagonistic to Plant-Pathogenic Oomycetes.</title>
        <authorList>
            <person name="Puopolo G."/>
            <person name="Sonego P."/>
            <person name="Engelen K."/>
            <person name="Pertot I."/>
        </authorList>
    </citation>
    <scope>NUCLEOTIDE SEQUENCE [LARGE SCALE GENOMIC DNA]</scope>
    <source>
        <strain evidence="2 3">AZ78</strain>
    </source>
</reference>
<sequence>MFNRMFKTPTSLRTKLSLLAAGLIVSLTAAAIPPAGPGQSQTYTYYSDATRTVVVGGWSYGSCGEPFDWGDHTRYFTIRTVNCGSNPQP</sequence>
<dbReference type="RefSeq" id="WP_036101959.1">
    <property type="nucleotide sequence ID" value="NZ_JAJA02000001.1"/>
</dbReference>
<evidence type="ECO:0000313" key="2">
    <source>
        <dbReference type="EMBL" id="KWS03871.1"/>
    </source>
</evidence>
<evidence type="ECO:0000256" key="1">
    <source>
        <dbReference type="SAM" id="SignalP"/>
    </source>
</evidence>
<dbReference type="GeneID" id="97902599"/>
<feature type="chain" id="PRO_5007131637" description="Secreted protein" evidence="1">
    <location>
        <begin position="32"/>
        <end position="89"/>
    </location>
</feature>
<dbReference type="Pfam" id="PF19806">
    <property type="entry name" value="DUF6289"/>
    <property type="match status" value="1"/>
</dbReference>
<comment type="caution">
    <text evidence="2">The sequence shown here is derived from an EMBL/GenBank/DDBJ whole genome shotgun (WGS) entry which is preliminary data.</text>
</comment>
<protein>
    <recommendedName>
        <fullName evidence="4">Secreted protein</fullName>
    </recommendedName>
</protein>
<name>A0A108U7A4_9GAMM</name>
<evidence type="ECO:0008006" key="4">
    <source>
        <dbReference type="Google" id="ProtNLM"/>
    </source>
</evidence>
<dbReference type="InterPro" id="IPR046256">
    <property type="entry name" value="DUF6289"/>
</dbReference>
<organism evidence="2 3">
    <name type="scientific">Lysobacter capsici AZ78</name>
    <dbReference type="NCBI Taxonomy" id="1444315"/>
    <lineage>
        <taxon>Bacteria</taxon>
        <taxon>Pseudomonadati</taxon>
        <taxon>Pseudomonadota</taxon>
        <taxon>Gammaproteobacteria</taxon>
        <taxon>Lysobacterales</taxon>
        <taxon>Lysobacteraceae</taxon>
        <taxon>Lysobacter</taxon>
    </lineage>
</organism>
<dbReference type="OrthoDB" id="6028072at2"/>
<accession>A0A108U7A4</accession>
<keyword evidence="1" id="KW-0732">Signal</keyword>
<feature type="signal peptide" evidence="1">
    <location>
        <begin position="1"/>
        <end position="31"/>
    </location>
</feature>
<evidence type="ECO:0000313" key="3">
    <source>
        <dbReference type="Proteomes" id="UP000023435"/>
    </source>
</evidence>
<proteinExistence type="predicted"/>
<dbReference type="Proteomes" id="UP000023435">
    <property type="component" value="Unassembled WGS sequence"/>
</dbReference>
<dbReference type="EMBL" id="JAJA02000001">
    <property type="protein sequence ID" value="KWS03871.1"/>
    <property type="molecule type" value="Genomic_DNA"/>
</dbReference>
<keyword evidence="3" id="KW-1185">Reference proteome</keyword>